<keyword evidence="3" id="KW-1185">Reference proteome</keyword>
<accession>A0A5E4MQ16</accession>
<evidence type="ECO:0000256" key="1">
    <source>
        <dbReference type="SAM" id="MobiDB-lite"/>
    </source>
</evidence>
<protein>
    <submittedName>
        <fullName evidence="2">Uncharacterized protein</fullName>
    </submittedName>
</protein>
<evidence type="ECO:0000313" key="2">
    <source>
        <dbReference type="EMBL" id="VVC33558.1"/>
    </source>
</evidence>
<feature type="compositionally biased region" description="Polar residues" evidence="1">
    <location>
        <begin position="44"/>
        <end position="53"/>
    </location>
</feature>
<feature type="compositionally biased region" description="Low complexity" evidence="1">
    <location>
        <begin position="54"/>
        <end position="80"/>
    </location>
</feature>
<feature type="region of interest" description="Disordered" evidence="1">
    <location>
        <begin position="1"/>
        <end position="114"/>
    </location>
</feature>
<evidence type="ECO:0000313" key="3">
    <source>
        <dbReference type="Proteomes" id="UP000325440"/>
    </source>
</evidence>
<sequence length="180" mass="18879">MPGNNDETEPTGHGYPCATCDVAAYDDGNGTDDGANRNADFENGDSSWTYDRYSSSGNSSASVSSSMSSSDSDSGSGLATDDGDGGSDGSSAADDDVQDAAANKNKKKKSAAAISDSNDGYKWIKALCSIVVQNGSEGKQERDKRSSKPVKSILRPPTKYQYVIGMSGFPSKVPVYPRWT</sequence>
<dbReference type="AlphaFoldDB" id="A0A5E4MQ16"/>
<organism evidence="2 3">
    <name type="scientific">Cinara cedri</name>
    <dbReference type="NCBI Taxonomy" id="506608"/>
    <lineage>
        <taxon>Eukaryota</taxon>
        <taxon>Metazoa</taxon>
        <taxon>Ecdysozoa</taxon>
        <taxon>Arthropoda</taxon>
        <taxon>Hexapoda</taxon>
        <taxon>Insecta</taxon>
        <taxon>Pterygota</taxon>
        <taxon>Neoptera</taxon>
        <taxon>Paraneoptera</taxon>
        <taxon>Hemiptera</taxon>
        <taxon>Sternorrhyncha</taxon>
        <taxon>Aphidomorpha</taxon>
        <taxon>Aphidoidea</taxon>
        <taxon>Aphididae</taxon>
        <taxon>Lachninae</taxon>
        <taxon>Cinara</taxon>
    </lineage>
</organism>
<dbReference type="EMBL" id="CABPRJ010000970">
    <property type="protein sequence ID" value="VVC33558.1"/>
    <property type="molecule type" value="Genomic_DNA"/>
</dbReference>
<proteinExistence type="predicted"/>
<feature type="region of interest" description="Disordered" evidence="1">
    <location>
        <begin position="134"/>
        <end position="153"/>
    </location>
</feature>
<dbReference type="Proteomes" id="UP000325440">
    <property type="component" value="Unassembled WGS sequence"/>
</dbReference>
<reference evidence="2 3" key="1">
    <citation type="submission" date="2019-08" db="EMBL/GenBank/DDBJ databases">
        <authorList>
            <person name="Alioto T."/>
            <person name="Alioto T."/>
            <person name="Gomez Garrido J."/>
        </authorList>
    </citation>
    <scope>NUCLEOTIDE SEQUENCE [LARGE SCALE GENOMIC DNA]</scope>
</reference>
<gene>
    <name evidence="2" type="ORF">CINCED_3A011520</name>
</gene>
<name>A0A5E4MQ16_9HEMI</name>
<dbReference type="OrthoDB" id="6608967at2759"/>